<comment type="similarity">
    <text evidence="1">In the C-terminal section; belongs to the anthranilate synthase component I family.</text>
</comment>
<reference evidence="9" key="2">
    <citation type="submission" date="2022-01" db="EMBL/GenBank/DDBJ databases">
        <authorList>
            <person name="Sanchez-Suarez J."/>
            <person name="Villamil L."/>
            <person name="Diaz L.E."/>
        </authorList>
    </citation>
    <scope>NUCLEOTIDE SEQUENCE</scope>
    <source>
        <strain evidence="9">EUFUS-Z928</strain>
    </source>
</reference>
<dbReference type="SUPFAM" id="SSF56322">
    <property type="entry name" value="ADC synthase"/>
    <property type="match status" value="1"/>
</dbReference>
<feature type="domain" description="Anthranilate synthase component I N-terminal" evidence="8">
    <location>
        <begin position="251"/>
        <end position="387"/>
    </location>
</feature>
<dbReference type="PRINTS" id="PR00097">
    <property type="entry name" value="ANTSNTHASEII"/>
</dbReference>
<feature type="domain" description="Glutamine amidotransferase" evidence="6">
    <location>
        <begin position="7"/>
        <end position="188"/>
    </location>
</feature>
<dbReference type="PROSITE" id="PS51273">
    <property type="entry name" value="GATASE_TYPE_1"/>
    <property type="match status" value="1"/>
</dbReference>
<organism evidence="9 10">
    <name type="scientific">Gordonia hongkongensis</name>
    <dbReference type="NCBI Taxonomy" id="1701090"/>
    <lineage>
        <taxon>Bacteria</taxon>
        <taxon>Bacillati</taxon>
        <taxon>Actinomycetota</taxon>
        <taxon>Actinomycetes</taxon>
        <taxon>Mycobacteriales</taxon>
        <taxon>Gordoniaceae</taxon>
        <taxon>Gordonia</taxon>
    </lineage>
</organism>
<keyword evidence="4" id="KW-0315">Glutamine amidotransferase</keyword>
<keyword evidence="10" id="KW-1185">Reference proteome</keyword>
<dbReference type="InterPro" id="IPR006805">
    <property type="entry name" value="Anth_synth_I_N"/>
</dbReference>
<name>A0ABT6BZ98_9ACTN</name>
<dbReference type="InterPro" id="IPR017926">
    <property type="entry name" value="GATASE"/>
</dbReference>
<dbReference type="EC" id="2.6.1.85" evidence="2"/>
<gene>
    <name evidence="9" type="primary">pabB</name>
    <name evidence="9" type="ORF">L2299_18355</name>
</gene>
<evidence type="ECO:0000259" key="8">
    <source>
        <dbReference type="Pfam" id="PF04715"/>
    </source>
</evidence>
<dbReference type="PRINTS" id="PR00096">
    <property type="entry name" value="GATASE"/>
</dbReference>
<feature type="domain" description="Chorismate-utilising enzyme C-terminal" evidence="7">
    <location>
        <begin position="448"/>
        <end position="702"/>
    </location>
</feature>
<feature type="region of interest" description="Disordered" evidence="5">
    <location>
        <begin position="198"/>
        <end position="236"/>
    </location>
</feature>
<proteinExistence type="inferred from homology"/>
<dbReference type="Gene3D" id="3.60.120.10">
    <property type="entry name" value="Anthranilate synthase"/>
    <property type="match status" value="1"/>
</dbReference>
<evidence type="ECO:0000259" key="7">
    <source>
        <dbReference type="Pfam" id="PF00425"/>
    </source>
</evidence>
<evidence type="ECO:0000256" key="2">
    <source>
        <dbReference type="ARBA" id="ARBA00013139"/>
    </source>
</evidence>
<dbReference type="Pfam" id="PF04715">
    <property type="entry name" value="Anth_synt_I_N"/>
    <property type="match status" value="1"/>
</dbReference>
<evidence type="ECO:0000313" key="9">
    <source>
        <dbReference type="EMBL" id="MDF6103015.1"/>
    </source>
</evidence>
<keyword evidence="3 9" id="KW-0808">Transferase</keyword>
<dbReference type="PANTHER" id="PTHR11236:SF18">
    <property type="entry name" value="AMINODEOXYCHORISMATE SYNTHASE"/>
    <property type="match status" value="1"/>
</dbReference>
<evidence type="ECO:0000256" key="3">
    <source>
        <dbReference type="ARBA" id="ARBA00022679"/>
    </source>
</evidence>
<accession>A0ABT6BZ98</accession>
<dbReference type="InterPro" id="IPR015890">
    <property type="entry name" value="Chorismate_C"/>
</dbReference>
<comment type="caution">
    <text evidence="9">The sequence shown here is derived from an EMBL/GenBank/DDBJ whole genome shotgun (WGS) entry which is preliminary data.</text>
</comment>
<feature type="compositionally biased region" description="Low complexity" evidence="5">
    <location>
        <begin position="198"/>
        <end position="233"/>
    </location>
</feature>
<evidence type="ECO:0000256" key="1">
    <source>
        <dbReference type="ARBA" id="ARBA00005970"/>
    </source>
</evidence>
<dbReference type="InterPro" id="IPR005802">
    <property type="entry name" value="ADC_synth_comp_1"/>
</dbReference>
<evidence type="ECO:0000259" key="6">
    <source>
        <dbReference type="Pfam" id="PF00117"/>
    </source>
</evidence>
<dbReference type="Pfam" id="PF00425">
    <property type="entry name" value="Chorismate_bind"/>
    <property type="match status" value="1"/>
</dbReference>
<sequence>MDPVRTLLIDNYDSFTYNLYALLTQVNRREPVVVANDVPWTSVDLTAFDNVVVSPGPGRPDYRRDFGISARALTDSGLPVLGVCLGHQGLCHVFGSPVVRAPEPRHGRLSAVHHDGRGLFTGLPSPFRAVRYHSLAVVDVPNELEEQAWSDDGVLMAVRHRVLPMWGVQFHPESICSEYGRELLANFAAATRARAHRGVSAGASRASATTERPASEASASESAGSESAGSEPAGNRYEEYRVRSVRVDHVVDPNTVYERLFAGGPNSYWLDRSAAEETDGRYSVMGDCSGPHAEYVTYRVPEMTVRVEHSDGTAEEVRSTFFDYLDAQLRARAVAAQPELPFAFCLGYVGYLGYELKADTGGQLAHASEQADAALVFADRAVVIDHGHGCAYVLALEPVDSPDPDVATWLDETASTIREMRTATPAPATTPPLVPAPHEVPIVFRHNRQTYLRLIEDCLAEIRSGESYEVCLTNSATVHRSLDPVSGYSCLREISPMPYNALLQFAGMSVLSASPERFLKIGADRTVESKPIKGTRPRSADPTEDHHFRCALRASEKDRSENLMIVDLVRNDLSRVCVPGSVHVPSLFDIETYAPVHQMVSTVRGTLRNGVSAVDCVRAAFPGGSMTGAPKIRTMEIIDKLEAGPRGVYSGAIGYFSLTGTADLSIVIRTMVATGSEVTFGVGGAIVALSDPDEEFEETMVKALTMRRCLSVAEESGP</sequence>
<dbReference type="SUPFAM" id="SSF52317">
    <property type="entry name" value="Class I glutamine amidotransferase-like"/>
    <property type="match status" value="1"/>
</dbReference>
<dbReference type="PANTHER" id="PTHR11236">
    <property type="entry name" value="AMINOBENZOATE/ANTHRANILATE SYNTHASE"/>
    <property type="match status" value="1"/>
</dbReference>
<dbReference type="Proteomes" id="UP001152308">
    <property type="component" value="Unassembled WGS sequence"/>
</dbReference>
<dbReference type="NCBIfam" id="TIGR00566">
    <property type="entry name" value="trpG_papA"/>
    <property type="match status" value="1"/>
</dbReference>
<dbReference type="InterPro" id="IPR019999">
    <property type="entry name" value="Anth_synth_I-like"/>
</dbReference>
<dbReference type="EMBL" id="JAKJLQ010000016">
    <property type="protein sequence ID" value="MDF6103015.1"/>
    <property type="molecule type" value="Genomic_DNA"/>
</dbReference>
<evidence type="ECO:0000256" key="4">
    <source>
        <dbReference type="ARBA" id="ARBA00022962"/>
    </source>
</evidence>
<dbReference type="GO" id="GO:0046820">
    <property type="term" value="F:4-amino-4-deoxychorismate synthase activity"/>
    <property type="evidence" value="ECO:0007669"/>
    <property type="project" value="UniProtKB-EC"/>
</dbReference>
<evidence type="ECO:0000313" key="10">
    <source>
        <dbReference type="Proteomes" id="UP001152308"/>
    </source>
</evidence>
<dbReference type="Pfam" id="PF00117">
    <property type="entry name" value="GATase"/>
    <property type="match status" value="1"/>
</dbReference>
<dbReference type="CDD" id="cd01743">
    <property type="entry name" value="GATase1_Anthranilate_Synthase"/>
    <property type="match status" value="1"/>
</dbReference>
<dbReference type="NCBIfam" id="TIGR00553">
    <property type="entry name" value="pabB"/>
    <property type="match status" value="1"/>
</dbReference>
<dbReference type="InterPro" id="IPR006221">
    <property type="entry name" value="TrpG/PapA_dom"/>
</dbReference>
<dbReference type="InterPro" id="IPR005801">
    <property type="entry name" value="ADC_synthase"/>
</dbReference>
<evidence type="ECO:0000256" key="5">
    <source>
        <dbReference type="SAM" id="MobiDB-lite"/>
    </source>
</evidence>
<reference evidence="9" key="1">
    <citation type="journal article" date="2022" name="Data Brief">
        <title>Draft genome sequence data of Gordonia hongkongensis strain EUFUS-Z928 isolated from the octocoral Eunicea fusca.</title>
        <authorList>
            <person name="Sanchez-Suarez J."/>
            <person name="Diaz L."/>
            <person name="Melo-Bolivar J."/>
            <person name="Villamil L."/>
        </authorList>
    </citation>
    <scope>NUCLEOTIDE SEQUENCE</scope>
    <source>
        <strain evidence="9">EUFUS-Z928</strain>
    </source>
</reference>
<keyword evidence="9" id="KW-0032">Aminotransferase</keyword>
<dbReference type="PRINTS" id="PR00099">
    <property type="entry name" value="CPSGATASE"/>
</dbReference>
<dbReference type="Gene3D" id="3.40.50.880">
    <property type="match status" value="1"/>
</dbReference>
<protein>
    <recommendedName>
        <fullName evidence="2">aminodeoxychorismate synthase</fullName>
        <ecNumber evidence="2">2.6.1.85</ecNumber>
    </recommendedName>
</protein>
<dbReference type="InterPro" id="IPR029062">
    <property type="entry name" value="Class_I_gatase-like"/>
</dbReference>